<accession>A0ABM1EHT0</accession>
<evidence type="ECO:0000259" key="3">
    <source>
        <dbReference type="PROSITE" id="PS50054"/>
    </source>
</evidence>
<dbReference type="PANTHER" id="PTHR46588:SF1">
    <property type="entry name" value="SERINE_THREONINE_TYROSINE-INTERACTING PROTEIN"/>
    <property type="match status" value="1"/>
</dbReference>
<feature type="domain" description="Tyrosine specific protein phosphatases" evidence="4">
    <location>
        <begin position="94"/>
        <end position="152"/>
    </location>
</feature>
<dbReference type="PROSITE" id="PS50054">
    <property type="entry name" value="TYR_PHOSPHATASE_DUAL"/>
    <property type="match status" value="1"/>
</dbReference>
<dbReference type="InterPro" id="IPR052449">
    <property type="entry name" value="STYX-Interacting_Phosphatase"/>
</dbReference>
<dbReference type="Pfam" id="PF00782">
    <property type="entry name" value="DSPc"/>
    <property type="match status" value="1"/>
</dbReference>
<evidence type="ECO:0000313" key="6">
    <source>
        <dbReference type="RefSeq" id="XP_014671751.1"/>
    </source>
</evidence>
<dbReference type="SMART" id="SM00195">
    <property type="entry name" value="DSPc"/>
    <property type="match status" value="1"/>
</dbReference>
<dbReference type="InterPro" id="IPR029021">
    <property type="entry name" value="Prot-tyrosine_phosphatase-like"/>
</dbReference>
<dbReference type="SUPFAM" id="SSF52799">
    <property type="entry name" value="(Phosphotyrosine protein) phosphatases II"/>
    <property type="match status" value="1"/>
</dbReference>
<dbReference type="Proteomes" id="UP000695022">
    <property type="component" value="Unplaced"/>
</dbReference>
<keyword evidence="5" id="KW-1185">Reference proteome</keyword>
<comment type="similarity">
    <text evidence="1">Belongs to the protein-tyrosine phosphatase family. Non-receptor class subfamily.</text>
</comment>
<proteinExistence type="inferred from homology"/>
<evidence type="ECO:0000256" key="1">
    <source>
        <dbReference type="ARBA" id="ARBA00009649"/>
    </source>
</evidence>
<protein>
    <submittedName>
        <fullName evidence="6">Serine/threonine/tyrosine-interacting protein-like isoform X1</fullName>
    </submittedName>
</protein>
<evidence type="ECO:0000259" key="4">
    <source>
        <dbReference type="PROSITE" id="PS50056"/>
    </source>
</evidence>
<name>A0ABM1EHT0_PRICU</name>
<feature type="region of interest" description="Disordered" evidence="2">
    <location>
        <begin position="182"/>
        <end position="209"/>
    </location>
</feature>
<dbReference type="Gene3D" id="3.90.190.10">
    <property type="entry name" value="Protein tyrosine phosphatase superfamily"/>
    <property type="match status" value="1"/>
</dbReference>
<reference evidence="6" key="1">
    <citation type="submission" date="2025-08" db="UniProtKB">
        <authorList>
            <consortium name="RefSeq"/>
        </authorList>
    </citation>
    <scope>IDENTIFICATION</scope>
</reference>
<dbReference type="GeneID" id="106812395"/>
<dbReference type="InterPro" id="IPR000340">
    <property type="entry name" value="Dual-sp_phosphatase_cat-dom"/>
</dbReference>
<dbReference type="PROSITE" id="PS50056">
    <property type="entry name" value="TYR_PHOSPHATASE_2"/>
    <property type="match status" value="1"/>
</dbReference>
<feature type="domain" description="Tyrosine-protein phosphatase" evidence="3">
    <location>
        <begin position="26"/>
        <end position="174"/>
    </location>
</feature>
<organism evidence="5 6">
    <name type="scientific">Priapulus caudatus</name>
    <name type="common">Priapulid worm</name>
    <dbReference type="NCBI Taxonomy" id="37621"/>
    <lineage>
        <taxon>Eukaryota</taxon>
        <taxon>Metazoa</taxon>
        <taxon>Ecdysozoa</taxon>
        <taxon>Scalidophora</taxon>
        <taxon>Priapulida</taxon>
        <taxon>Priapulimorpha</taxon>
        <taxon>Priapulimorphida</taxon>
        <taxon>Priapulidae</taxon>
        <taxon>Priapulus</taxon>
    </lineage>
</organism>
<dbReference type="PANTHER" id="PTHR46588">
    <property type="entry name" value="SERINE/THREONINE/TYROSINE-INTERACTING PROTEIN"/>
    <property type="match status" value="1"/>
</dbReference>
<dbReference type="RefSeq" id="XP_014671751.1">
    <property type="nucleotide sequence ID" value="XM_014816265.1"/>
</dbReference>
<dbReference type="InterPro" id="IPR000387">
    <property type="entry name" value="Tyr_Pase_dom"/>
</dbReference>
<gene>
    <name evidence="6" type="primary">LOC106812395</name>
</gene>
<evidence type="ECO:0000256" key="2">
    <source>
        <dbReference type="SAM" id="MobiDB-lite"/>
    </source>
</evidence>
<dbReference type="CDD" id="cd14522">
    <property type="entry name" value="DSP_STYX"/>
    <property type="match status" value="1"/>
</dbReference>
<sequence>MEDFEFPQIPATNNAEVYWSYEMRRDMQEVIPGLYLGPYSAAMKSKKEKLLQHAITHIVCIRQNIEAHFVKPNFTDSFKYLVVDIADSPTDNIIQHFPKVKQFVDECLDNDGKALIHGNAGISRSAALVIAYIMERFGLTYKDALQYVQSKRFCINPNDGFAKQLQEYEPIYRAKLTVVNGQPSKRKGNLKRTRDEVDDEEQEMHVENS</sequence>
<evidence type="ECO:0000313" key="5">
    <source>
        <dbReference type="Proteomes" id="UP000695022"/>
    </source>
</evidence>
<dbReference type="InterPro" id="IPR020422">
    <property type="entry name" value="TYR_PHOSPHATASE_DUAL_dom"/>
</dbReference>